<feature type="compositionally biased region" description="Basic and acidic residues" evidence="1">
    <location>
        <begin position="8"/>
        <end position="20"/>
    </location>
</feature>
<reference evidence="2 3" key="1">
    <citation type="submission" date="2015-07" db="EMBL/GenBank/DDBJ databases">
        <authorList>
            <person name="Ju K.-S."/>
            <person name="Doroghazi J.R."/>
            <person name="Metcalf W.W."/>
        </authorList>
    </citation>
    <scope>NUCLEOTIDE SEQUENCE [LARGE SCALE GENOMIC DNA]</scope>
    <source>
        <strain evidence="2 3">NRRL B-3589</strain>
    </source>
</reference>
<evidence type="ECO:0000256" key="1">
    <source>
        <dbReference type="SAM" id="MobiDB-lite"/>
    </source>
</evidence>
<dbReference type="Proteomes" id="UP000037020">
    <property type="component" value="Unassembled WGS sequence"/>
</dbReference>
<keyword evidence="3" id="KW-1185">Reference proteome</keyword>
<sequence>MGAGLSRLAERLDQRRREASEDAELGPPDREDPGYGAERGYGAEGAYERERAGSAAPDRTGASAEPPQGPGEEPRPRGAGWEKDRDRTGPAADAPRGDAEPHEPEHVPPPPAYAPAIAPRPDPV</sequence>
<feature type="compositionally biased region" description="Low complexity" evidence="1">
    <location>
        <begin position="53"/>
        <end position="66"/>
    </location>
</feature>
<dbReference type="EMBL" id="LGUT01000239">
    <property type="protein sequence ID" value="KOG91480.1"/>
    <property type="molecule type" value="Genomic_DNA"/>
</dbReference>
<feature type="region of interest" description="Disordered" evidence="1">
    <location>
        <begin position="1"/>
        <end position="124"/>
    </location>
</feature>
<name>A0ABR5JDG1_9ACTN</name>
<organism evidence="2 3">
    <name type="scientific">Streptomyces varsoviensis</name>
    <dbReference type="NCBI Taxonomy" id="67373"/>
    <lineage>
        <taxon>Bacteria</taxon>
        <taxon>Bacillati</taxon>
        <taxon>Actinomycetota</taxon>
        <taxon>Actinomycetes</taxon>
        <taxon>Kitasatosporales</taxon>
        <taxon>Streptomycetaceae</taxon>
        <taxon>Streptomyces</taxon>
    </lineage>
</organism>
<evidence type="ECO:0000313" key="3">
    <source>
        <dbReference type="Proteomes" id="UP000037020"/>
    </source>
</evidence>
<protein>
    <submittedName>
        <fullName evidence="2">Uncharacterized protein</fullName>
    </submittedName>
</protein>
<feature type="compositionally biased region" description="Basic and acidic residues" evidence="1">
    <location>
        <begin position="72"/>
        <end position="88"/>
    </location>
</feature>
<comment type="caution">
    <text evidence="2">The sequence shown here is derived from an EMBL/GenBank/DDBJ whole genome shotgun (WGS) entry which is preliminary data.</text>
</comment>
<feature type="compositionally biased region" description="Pro residues" evidence="1">
    <location>
        <begin position="107"/>
        <end position="124"/>
    </location>
</feature>
<accession>A0ABR5JDG1</accession>
<feature type="non-terminal residue" evidence="2">
    <location>
        <position position="124"/>
    </location>
</feature>
<gene>
    <name evidence="2" type="ORF">ADK38_02940</name>
</gene>
<feature type="compositionally biased region" description="Basic and acidic residues" evidence="1">
    <location>
        <begin position="95"/>
        <end position="106"/>
    </location>
</feature>
<evidence type="ECO:0000313" key="2">
    <source>
        <dbReference type="EMBL" id="KOG91480.1"/>
    </source>
</evidence>
<proteinExistence type="predicted"/>